<reference evidence="2" key="2">
    <citation type="submission" date="2022-06" db="UniProtKB">
        <authorList>
            <consortium name="EnsemblMetazoa"/>
        </authorList>
    </citation>
    <scope>IDENTIFICATION</scope>
    <source>
        <strain evidence="2">DF5081</strain>
    </source>
</reference>
<protein>
    <submittedName>
        <fullName evidence="2">Uncharacterized protein</fullName>
    </submittedName>
</protein>
<evidence type="ECO:0000313" key="2">
    <source>
        <dbReference type="EnsemblMetazoa" id="CJA33930.1"/>
    </source>
</evidence>
<keyword evidence="3" id="KW-1185">Reference proteome</keyword>
<reference evidence="3" key="1">
    <citation type="submission" date="2010-08" db="EMBL/GenBank/DDBJ databases">
        <authorList>
            <consortium name="Caenorhabditis japonica Sequencing Consortium"/>
            <person name="Wilson R.K."/>
        </authorList>
    </citation>
    <scope>NUCLEOTIDE SEQUENCE [LARGE SCALE GENOMIC DNA]</scope>
    <source>
        <strain evidence="3">DF5081</strain>
    </source>
</reference>
<proteinExistence type="predicted"/>
<evidence type="ECO:0000313" key="3">
    <source>
        <dbReference type="Proteomes" id="UP000005237"/>
    </source>
</evidence>
<name>A0A8R1EFP5_CAEJA</name>
<dbReference type="Proteomes" id="UP000005237">
    <property type="component" value="Unassembled WGS sequence"/>
</dbReference>
<feature type="compositionally biased region" description="Low complexity" evidence="1">
    <location>
        <begin position="35"/>
        <end position="63"/>
    </location>
</feature>
<dbReference type="AlphaFoldDB" id="A0A8R1EFP5"/>
<accession>A0A8R1EFP5</accession>
<feature type="region of interest" description="Disordered" evidence="1">
    <location>
        <begin position="33"/>
        <end position="73"/>
    </location>
</feature>
<dbReference type="EnsemblMetazoa" id="CJA33930.1">
    <property type="protein sequence ID" value="CJA33930.1"/>
    <property type="gene ID" value="WBGene00209777"/>
</dbReference>
<organism evidence="2 3">
    <name type="scientific">Caenorhabditis japonica</name>
    <dbReference type="NCBI Taxonomy" id="281687"/>
    <lineage>
        <taxon>Eukaryota</taxon>
        <taxon>Metazoa</taxon>
        <taxon>Ecdysozoa</taxon>
        <taxon>Nematoda</taxon>
        <taxon>Chromadorea</taxon>
        <taxon>Rhabditida</taxon>
        <taxon>Rhabditina</taxon>
        <taxon>Rhabditomorpha</taxon>
        <taxon>Rhabditoidea</taxon>
        <taxon>Rhabditidae</taxon>
        <taxon>Peloderinae</taxon>
        <taxon>Caenorhabditis</taxon>
    </lineage>
</organism>
<evidence type="ECO:0000256" key="1">
    <source>
        <dbReference type="SAM" id="MobiDB-lite"/>
    </source>
</evidence>
<sequence>MAAGYGSDTNAYDTVRSRARGYSNYDYDTFQSSRQATQAETQGATSSATGAAGGNYSSSAFASQTTTPQDRSGKWAEQLIDLVSEPLDTTIARINNYTSSADHNQGDVVEEKYHRTYKEEHMSH</sequence>